<organism evidence="1 2">
    <name type="scientific">Schizosaccharomyces osmophilus</name>
    <dbReference type="NCBI Taxonomy" id="2545709"/>
    <lineage>
        <taxon>Eukaryota</taxon>
        <taxon>Fungi</taxon>
        <taxon>Dikarya</taxon>
        <taxon>Ascomycota</taxon>
        <taxon>Taphrinomycotina</taxon>
        <taxon>Schizosaccharomycetes</taxon>
        <taxon>Schizosaccharomycetales</taxon>
        <taxon>Schizosaccharomycetaceae</taxon>
        <taxon>Schizosaccharomyces</taxon>
    </lineage>
</organism>
<gene>
    <name evidence="1" type="ORF">SOMG_00008</name>
</gene>
<dbReference type="GeneID" id="80873497"/>
<name>A0AAE9W6Y2_9SCHI</name>
<evidence type="ECO:0000313" key="2">
    <source>
        <dbReference type="Proteomes" id="UP001212411"/>
    </source>
</evidence>
<dbReference type="AlphaFoldDB" id="A0AAE9W6Y2"/>
<reference evidence="1 2" key="1">
    <citation type="journal article" date="2023" name="G3 (Bethesda)">
        <title>A high-quality reference genome for the fission yeast Schizosaccharomyces osmophilus.</title>
        <authorList>
            <person name="Jia G.S."/>
            <person name="Zhang W.C."/>
            <person name="Liang Y."/>
            <person name="Liu X.H."/>
            <person name="Rhind N."/>
            <person name="Pidoux A."/>
            <person name="Brysch-Herzberg M."/>
            <person name="Du L.L."/>
        </authorList>
    </citation>
    <scope>NUCLEOTIDE SEQUENCE [LARGE SCALE GENOMIC DNA]</scope>
    <source>
        <strain evidence="1 2">CBS 15793</strain>
    </source>
</reference>
<accession>A0AAE9W6Y2</accession>
<keyword evidence="2" id="KW-1185">Reference proteome</keyword>
<evidence type="ECO:0000313" key="1">
    <source>
        <dbReference type="EMBL" id="WBW70708.1"/>
    </source>
</evidence>
<sequence>MDNDRSANFTHPLLCLPVPTMDIEDYNTISNYNRDYDNYILPNKKSRDAVDAHIDIQAVTWAIISTVIDMLGDQANKWNYRIEGENNHVSVWPTEAGINKDIISDLENSAKHNLRIYGFPILEPTDIGNCSGEEPSQTEGPLTAISDAVCLICDCWLAYTTKLGLIRSGNFIKNKECKDSARDLELWRFRNDHNKTELEDGEMFTNILKE</sequence>
<proteinExistence type="predicted"/>
<protein>
    <submittedName>
        <fullName evidence="1">Uncharacterized protein</fullName>
    </submittedName>
</protein>
<dbReference type="KEGG" id="som:SOMG_00008"/>
<dbReference type="EMBL" id="CP115611">
    <property type="protein sequence ID" value="WBW70708.1"/>
    <property type="molecule type" value="Genomic_DNA"/>
</dbReference>
<dbReference type="Proteomes" id="UP001212411">
    <property type="component" value="Chromosome 1"/>
</dbReference>
<dbReference type="RefSeq" id="XP_056034951.1">
    <property type="nucleotide sequence ID" value="XM_056178808.1"/>
</dbReference>